<keyword evidence="8" id="KW-1133">Transmembrane helix</keyword>
<dbReference type="GO" id="GO:0050136">
    <property type="term" value="F:NADH dehydrogenase (quinone) (non-electrogenic) activity"/>
    <property type="evidence" value="ECO:0007669"/>
    <property type="project" value="UniProtKB-EC"/>
</dbReference>
<evidence type="ECO:0000256" key="8">
    <source>
        <dbReference type="SAM" id="Phobius"/>
    </source>
</evidence>
<keyword evidence="8" id="KW-0472">Membrane</keyword>
<sequence>MSSPAHRHRVVVIGSGFGGLAAARALRRAPVDVTLVSRTTYHLFQPLLYQVATGILSEGEVAPPTRAVLRRQRNAGVLLGDVVDIDLDARTVVSRVAGRETTTAYDSLVVAAGSGQSYFGNHHFADFAPGMKSVDDALELRGRILGAFERAELAASRGEDPTDLLTFVVVGAGPTGVEMAGQVAELARRTLAGEFRAVDPAAARVVLLDGADRVLPGLPERLGARAHRDLRRLGVEVVLGTVVVGMDADGIDVRWADGGTARIDAATKIWAAGVEASPLGRLLAERSGAALDRQGRVAVEPDLTLPGHPEVHVVGDLAALDGLPGVAQVAMQGGRYAARAVARRAEGRSPDGRAFRYRDKGTMAIVGRFRAVGVVAGVPVTGLLAWLLWLGLHLFYLTEFRNRVTAVFHWFVAFAGTGRAERTTTEQQVVARVALSRPAAGPPSRHAG</sequence>
<reference evidence="10 11" key="1">
    <citation type="submission" date="2020-07" db="EMBL/GenBank/DDBJ databases">
        <authorList>
            <person name="Partida-Martinez L."/>
            <person name="Huntemann M."/>
            <person name="Clum A."/>
            <person name="Wang J."/>
            <person name="Palaniappan K."/>
            <person name="Ritter S."/>
            <person name="Chen I.-M."/>
            <person name="Stamatis D."/>
            <person name="Reddy T."/>
            <person name="O'Malley R."/>
            <person name="Daum C."/>
            <person name="Shapiro N."/>
            <person name="Ivanova N."/>
            <person name="Kyrpides N."/>
            <person name="Woyke T."/>
        </authorList>
    </citation>
    <scope>NUCLEOTIDE SEQUENCE [LARGE SCALE GENOMIC DNA]</scope>
    <source>
        <strain evidence="10 11">AT2.17</strain>
    </source>
</reference>
<feature type="transmembrane region" description="Helical" evidence="8">
    <location>
        <begin position="371"/>
        <end position="396"/>
    </location>
</feature>
<keyword evidence="6" id="KW-0520">NAD</keyword>
<dbReference type="Gene3D" id="3.50.50.100">
    <property type="match status" value="1"/>
</dbReference>
<organism evidence="10 11">
    <name type="scientific">Nocardioides cavernae</name>
    <dbReference type="NCBI Taxonomy" id="1921566"/>
    <lineage>
        <taxon>Bacteria</taxon>
        <taxon>Bacillati</taxon>
        <taxon>Actinomycetota</taxon>
        <taxon>Actinomycetes</taxon>
        <taxon>Propionibacteriales</taxon>
        <taxon>Nocardioidaceae</taxon>
        <taxon>Nocardioides</taxon>
    </lineage>
</organism>
<dbReference type="RefSeq" id="WP_179620741.1">
    <property type="nucleotide sequence ID" value="NZ_JACCBW010000003.1"/>
</dbReference>
<reference evidence="10 11" key="2">
    <citation type="submission" date="2020-08" db="EMBL/GenBank/DDBJ databases">
        <title>The Agave Microbiome: Exploring the role of microbial communities in plant adaptations to desert environments.</title>
        <authorList>
            <person name="Partida-Martinez L.P."/>
        </authorList>
    </citation>
    <scope>NUCLEOTIDE SEQUENCE [LARGE SCALE GENOMIC DNA]</scope>
    <source>
        <strain evidence="10 11">AT2.17</strain>
    </source>
</reference>
<dbReference type="PANTHER" id="PTHR43706:SF47">
    <property type="entry name" value="EXTERNAL NADH-UBIQUINONE OXIDOREDUCTASE 1, MITOCHONDRIAL-RELATED"/>
    <property type="match status" value="1"/>
</dbReference>
<keyword evidence="4" id="KW-0274">FAD</keyword>
<evidence type="ECO:0000259" key="9">
    <source>
        <dbReference type="Pfam" id="PF07992"/>
    </source>
</evidence>
<evidence type="ECO:0000256" key="1">
    <source>
        <dbReference type="ARBA" id="ARBA00005272"/>
    </source>
</evidence>
<keyword evidence="11" id="KW-1185">Reference proteome</keyword>
<comment type="catalytic activity">
    <reaction evidence="7">
        <text>a quinone + NADH + H(+) = a quinol + NAD(+)</text>
        <dbReference type="Rhea" id="RHEA:46160"/>
        <dbReference type="ChEBI" id="CHEBI:15378"/>
        <dbReference type="ChEBI" id="CHEBI:24646"/>
        <dbReference type="ChEBI" id="CHEBI:57540"/>
        <dbReference type="ChEBI" id="CHEBI:57945"/>
        <dbReference type="ChEBI" id="CHEBI:132124"/>
        <dbReference type="EC" id="1.6.5.9"/>
    </reaction>
</comment>
<name>A0A7Y9H561_9ACTN</name>
<accession>A0A7Y9H561</accession>
<dbReference type="InterPro" id="IPR036188">
    <property type="entry name" value="FAD/NAD-bd_sf"/>
</dbReference>
<dbReference type="SUPFAM" id="SSF51905">
    <property type="entry name" value="FAD/NAD(P)-binding domain"/>
    <property type="match status" value="1"/>
</dbReference>
<dbReference type="PANTHER" id="PTHR43706">
    <property type="entry name" value="NADH DEHYDROGENASE"/>
    <property type="match status" value="1"/>
</dbReference>
<dbReference type="PRINTS" id="PR00411">
    <property type="entry name" value="PNDRDTASEI"/>
</dbReference>
<evidence type="ECO:0000256" key="4">
    <source>
        <dbReference type="ARBA" id="ARBA00022827"/>
    </source>
</evidence>
<protein>
    <recommendedName>
        <fullName evidence="2">NADH:ubiquinone reductase (non-electrogenic)</fullName>
        <ecNumber evidence="2">1.6.5.9</ecNumber>
    </recommendedName>
</protein>
<evidence type="ECO:0000313" key="11">
    <source>
        <dbReference type="Proteomes" id="UP000549911"/>
    </source>
</evidence>
<dbReference type="InterPro" id="IPR023753">
    <property type="entry name" value="FAD/NAD-binding_dom"/>
</dbReference>
<dbReference type="EC" id="1.6.5.9" evidence="2"/>
<comment type="similarity">
    <text evidence="1">Belongs to the NADH dehydrogenase family.</text>
</comment>
<gene>
    <name evidence="10" type="ORF">F4692_003267</name>
</gene>
<dbReference type="PRINTS" id="PR00368">
    <property type="entry name" value="FADPNR"/>
</dbReference>
<dbReference type="InterPro" id="IPR045024">
    <property type="entry name" value="NDH-2"/>
</dbReference>
<evidence type="ECO:0000256" key="2">
    <source>
        <dbReference type="ARBA" id="ARBA00012637"/>
    </source>
</evidence>
<dbReference type="EMBL" id="JACCBW010000003">
    <property type="protein sequence ID" value="NYE38122.1"/>
    <property type="molecule type" value="Genomic_DNA"/>
</dbReference>
<evidence type="ECO:0000256" key="5">
    <source>
        <dbReference type="ARBA" id="ARBA00023002"/>
    </source>
</evidence>
<evidence type="ECO:0000256" key="7">
    <source>
        <dbReference type="ARBA" id="ARBA00047599"/>
    </source>
</evidence>
<dbReference type="AlphaFoldDB" id="A0A7Y9H561"/>
<evidence type="ECO:0000256" key="6">
    <source>
        <dbReference type="ARBA" id="ARBA00023027"/>
    </source>
</evidence>
<keyword evidence="3" id="KW-0285">Flavoprotein</keyword>
<proteinExistence type="inferred from homology"/>
<comment type="caution">
    <text evidence="10">The sequence shown here is derived from an EMBL/GenBank/DDBJ whole genome shotgun (WGS) entry which is preliminary data.</text>
</comment>
<evidence type="ECO:0000313" key="10">
    <source>
        <dbReference type="EMBL" id="NYE38122.1"/>
    </source>
</evidence>
<dbReference type="Pfam" id="PF07992">
    <property type="entry name" value="Pyr_redox_2"/>
    <property type="match status" value="1"/>
</dbReference>
<dbReference type="Proteomes" id="UP000549911">
    <property type="component" value="Unassembled WGS sequence"/>
</dbReference>
<keyword evidence="5 10" id="KW-0560">Oxidoreductase</keyword>
<feature type="domain" description="FAD/NAD(P)-binding" evidence="9">
    <location>
        <begin position="9"/>
        <end position="334"/>
    </location>
</feature>
<keyword evidence="8" id="KW-0812">Transmembrane</keyword>
<evidence type="ECO:0000256" key="3">
    <source>
        <dbReference type="ARBA" id="ARBA00022630"/>
    </source>
</evidence>